<dbReference type="EMBL" id="GBRH01174748">
    <property type="protein sequence ID" value="JAE23148.1"/>
    <property type="molecule type" value="Transcribed_RNA"/>
</dbReference>
<dbReference type="AlphaFoldDB" id="A0A0A9GR60"/>
<evidence type="ECO:0000313" key="1">
    <source>
        <dbReference type="EMBL" id="JAE23148.1"/>
    </source>
</evidence>
<reference evidence="1" key="2">
    <citation type="journal article" date="2015" name="Data Brief">
        <title>Shoot transcriptome of the giant reed, Arundo donax.</title>
        <authorList>
            <person name="Barrero R.A."/>
            <person name="Guerrero F.D."/>
            <person name="Moolhuijzen P."/>
            <person name="Goolsby J.A."/>
            <person name="Tidwell J."/>
            <person name="Bellgard S.E."/>
            <person name="Bellgard M.I."/>
        </authorList>
    </citation>
    <scope>NUCLEOTIDE SEQUENCE</scope>
    <source>
        <tissue evidence="1">Shoot tissue taken approximately 20 cm above the soil surface</tissue>
    </source>
</reference>
<proteinExistence type="predicted"/>
<name>A0A0A9GR60_ARUDO</name>
<reference evidence="1" key="1">
    <citation type="submission" date="2014-09" db="EMBL/GenBank/DDBJ databases">
        <authorList>
            <person name="Magalhaes I.L.F."/>
            <person name="Oliveira U."/>
            <person name="Santos F.R."/>
            <person name="Vidigal T.H.D.A."/>
            <person name="Brescovit A.D."/>
            <person name="Santos A.J."/>
        </authorList>
    </citation>
    <scope>NUCLEOTIDE SEQUENCE</scope>
    <source>
        <tissue evidence="1">Shoot tissue taken approximately 20 cm above the soil surface</tissue>
    </source>
</reference>
<sequence>MSVLDRGGSGGGNRHWKCKYCPLERTSSYTRVEGHLLQLSNKGIALCRNVRIDVLSQMERSCNL</sequence>
<protein>
    <submittedName>
        <fullName evidence="1">Uncharacterized protein</fullName>
    </submittedName>
</protein>
<accession>A0A0A9GR60</accession>
<organism evidence="1">
    <name type="scientific">Arundo donax</name>
    <name type="common">Giant reed</name>
    <name type="synonym">Donax arundinaceus</name>
    <dbReference type="NCBI Taxonomy" id="35708"/>
    <lineage>
        <taxon>Eukaryota</taxon>
        <taxon>Viridiplantae</taxon>
        <taxon>Streptophyta</taxon>
        <taxon>Embryophyta</taxon>
        <taxon>Tracheophyta</taxon>
        <taxon>Spermatophyta</taxon>
        <taxon>Magnoliopsida</taxon>
        <taxon>Liliopsida</taxon>
        <taxon>Poales</taxon>
        <taxon>Poaceae</taxon>
        <taxon>PACMAD clade</taxon>
        <taxon>Arundinoideae</taxon>
        <taxon>Arundineae</taxon>
        <taxon>Arundo</taxon>
    </lineage>
</organism>